<name>A0A852WZP4_9MICO</name>
<proteinExistence type="predicted"/>
<evidence type="ECO:0000313" key="2">
    <source>
        <dbReference type="Proteomes" id="UP000592181"/>
    </source>
</evidence>
<comment type="caution">
    <text evidence="1">The sequence shown here is derived from an EMBL/GenBank/DDBJ whole genome shotgun (WGS) entry which is preliminary data.</text>
</comment>
<gene>
    <name evidence="1" type="ORF">BJY28_000981</name>
</gene>
<evidence type="ECO:0000313" key="1">
    <source>
        <dbReference type="EMBL" id="NYG36512.1"/>
    </source>
</evidence>
<dbReference type="AlphaFoldDB" id="A0A852WZP4"/>
<keyword evidence="2" id="KW-1185">Reference proteome</keyword>
<accession>A0A852WZP4</accession>
<reference evidence="1 2" key="1">
    <citation type="submission" date="2020-07" db="EMBL/GenBank/DDBJ databases">
        <title>Sequencing the genomes of 1000 actinobacteria strains.</title>
        <authorList>
            <person name="Klenk H.-P."/>
        </authorList>
    </citation>
    <scope>NUCLEOTIDE SEQUENCE [LARGE SCALE GENOMIC DNA]</scope>
    <source>
        <strain evidence="1 2">DSM 24723</strain>
    </source>
</reference>
<dbReference type="Proteomes" id="UP000592181">
    <property type="component" value="Unassembled WGS sequence"/>
</dbReference>
<dbReference type="RefSeq" id="WP_179462008.1">
    <property type="nucleotide sequence ID" value="NZ_JACBZX010000001.1"/>
</dbReference>
<sequence>MADIRGVVPVDADWTDATTFARAVGETARSSEPVGAALVWVHLPHRNPVVQALGAILPPAAYIVRLWGSGSGRPREDAAAAPRPDAREMRDVFLGSMPDGHGRRWLTHDEISRGSLRALTEDAPQQVIGELPS</sequence>
<dbReference type="EMBL" id="JACBZX010000001">
    <property type="protein sequence ID" value="NYG36512.1"/>
    <property type="molecule type" value="Genomic_DNA"/>
</dbReference>
<protein>
    <submittedName>
        <fullName evidence="1">Uncharacterized protein</fullName>
    </submittedName>
</protein>
<organism evidence="1 2">
    <name type="scientific">Janibacter alkaliphilus</name>
    <dbReference type="NCBI Taxonomy" id="1069963"/>
    <lineage>
        <taxon>Bacteria</taxon>
        <taxon>Bacillati</taxon>
        <taxon>Actinomycetota</taxon>
        <taxon>Actinomycetes</taxon>
        <taxon>Micrococcales</taxon>
        <taxon>Intrasporangiaceae</taxon>
        <taxon>Janibacter</taxon>
    </lineage>
</organism>